<sequence>MVVTGAAGFIGFHLCSRLLDEEVEVVGVDRNDAYDRIDRIGRHANFSFINENIAECAFDKAVKGCDTLFHLACQVKPSDPWREMEKTAESHLQTLKKVLEAIKGRKVKLIYASSYDVYGKRQGEVHENSPRNPENLFGLIKLTEENMIMELSKKYKIPYIILRLPTVYGPGQHEESTYHMAIEARLRGKPPVLIKDSVTEDALYIDDAVESLWLAANSNKQKEIYNIYSGQRDAWKKGLQLLKIKSTALPKEKRNMIIKGDKAQEELGFKASVPLREGLKKQMNHILSNLKKKDKR</sequence>
<gene>
    <name evidence="3" type="ORF">ACFQPF_08850</name>
</gene>
<dbReference type="Proteomes" id="UP001596549">
    <property type="component" value="Unassembled WGS sequence"/>
</dbReference>
<evidence type="ECO:0000313" key="4">
    <source>
        <dbReference type="Proteomes" id="UP001596549"/>
    </source>
</evidence>
<name>A0ABW2NUT8_9BACL</name>
<dbReference type="InterPro" id="IPR001509">
    <property type="entry name" value="Epimerase_deHydtase"/>
</dbReference>
<evidence type="ECO:0000313" key="3">
    <source>
        <dbReference type="EMBL" id="MFC7371784.1"/>
    </source>
</evidence>
<feature type="domain" description="NAD-dependent epimerase/dehydratase" evidence="2">
    <location>
        <begin position="1"/>
        <end position="227"/>
    </location>
</feature>
<dbReference type="RefSeq" id="WP_379748835.1">
    <property type="nucleotide sequence ID" value="NZ_JBHTCP010000014.1"/>
</dbReference>
<protein>
    <submittedName>
        <fullName evidence="3">NAD-dependent epimerase/dehydratase family protein</fullName>
    </submittedName>
</protein>
<accession>A0ABW2NUT8</accession>
<reference evidence="4" key="1">
    <citation type="journal article" date="2019" name="Int. J. Syst. Evol. Microbiol.">
        <title>The Global Catalogue of Microorganisms (GCM) 10K type strain sequencing project: providing services to taxonomists for standard genome sequencing and annotation.</title>
        <authorList>
            <consortium name="The Broad Institute Genomics Platform"/>
            <consortium name="The Broad Institute Genome Sequencing Center for Infectious Disease"/>
            <person name="Wu L."/>
            <person name="Ma J."/>
        </authorList>
    </citation>
    <scope>NUCLEOTIDE SEQUENCE [LARGE SCALE GENOMIC DNA]</scope>
    <source>
        <strain evidence="4">NBRC 106396</strain>
    </source>
</reference>
<evidence type="ECO:0000256" key="1">
    <source>
        <dbReference type="ARBA" id="ARBA00007637"/>
    </source>
</evidence>
<proteinExistence type="inferred from homology"/>
<dbReference type="InterPro" id="IPR036291">
    <property type="entry name" value="NAD(P)-bd_dom_sf"/>
</dbReference>
<comment type="similarity">
    <text evidence="1">Belongs to the NAD(P)-dependent epimerase/dehydratase family.</text>
</comment>
<dbReference type="SUPFAM" id="SSF51735">
    <property type="entry name" value="NAD(P)-binding Rossmann-fold domains"/>
    <property type="match status" value="1"/>
</dbReference>
<organism evidence="3 4">
    <name type="scientific">Fictibacillus iocasae</name>
    <dbReference type="NCBI Taxonomy" id="2715437"/>
    <lineage>
        <taxon>Bacteria</taxon>
        <taxon>Bacillati</taxon>
        <taxon>Bacillota</taxon>
        <taxon>Bacilli</taxon>
        <taxon>Bacillales</taxon>
        <taxon>Fictibacillaceae</taxon>
        <taxon>Fictibacillus</taxon>
    </lineage>
</organism>
<dbReference type="Gene3D" id="3.40.50.720">
    <property type="entry name" value="NAD(P)-binding Rossmann-like Domain"/>
    <property type="match status" value="1"/>
</dbReference>
<keyword evidence="4" id="KW-1185">Reference proteome</keyword>
<evidence type="ECO:0000259" key="2">
    <source>
        <dbReference type="Pfam" id="PF01370"/>
    </source>
</evidence>
<dbReference type="EMBL" id="JBHTCP010000014">
    <property type="protein sequence ID" value="MFC7371784.1"/>
    <property type="molecule type" value="Genomic_DNA"/>
</dbReference>
<dbReference type="PANTHER" id="PTHR43000">
    <property type="entry name" value="DTDP-D-GLUCOSE 4,6-DEHYDRATASE-RELATED"/>
    <property type="match status" value="1"/>
</dbReference>
<dbReference type="Pfam" id="PF01370">
    <property type="entry name" value="Epimerase"/>
    <property type="match status" value="1"/>
</dbReference>
<comment type="caution">
    <text evidence="3">The sequence shown here is derived from an EMBL/GenBank/DDBJ whole genome shotgun (WGS) entry which is preliminary data.</text>
</comment>